<dbReference type="InterPro" id="IPR007295">
    <property type="entry name" value="DUF402"/>
</dbReference>
<dbReference type="InterPro" id="IPR050212">
    <property type="entry name" value="Ntdp-like"/>
</dbReference>
<dbReference type="PANTHER" id="PTHR39159">
    <property type="match status" value="1"/>
</dbReference>
<keyword evidence="1" id="KW-0378">Hydrolase</keyword>
<proteinExistence type="predicted"/>
<feature type="domain" description="DUF402" evidence="2">
    <location>
        <begin position="46"/>
        <end position="184"/>
    </location>
</feature>
<name>A0ABW6WJD5_9ACTN</name>
<dbReference type="RefSeq" id="WP_020517965.1">
    <property type="nucleotide sequence ID" value="NZ_JBIAZU010000005.1"/>
</dbReference>
<evidence type="ECO:0000313" key="4">
    <source>
        <dbReference type="Proteomes" id="UP001602245"/>
    </source>
</evidence>
<comment type="caution">
    <text evidence="3">The sequence shown here is derived from an EMBL/GenBank/DDBJ whole genome shotgun (WGS) entry which is preliminary data.</text>
</comment>
<protein>
    <submittedName>
        <fullName evidence="3">DUF402 domain-containing protein</fullName>
    </submittedName>
</protein>
<keyword evidence="4" id="KW-1185">Reference proteome</keyword>
<evidence type="ECO:0000259" key="2">
    <source>
        <dbReference type="Pfam" id="PF04167"/>
    </source>
</evidence>
<gene>
    <name evidence="3" type="ORF">ACFY35_28585</name>
</gene>
<dbReference type="Gene3D" id="2.40.380.10">
    <property type="entry name" value="FomD-like"/>
    <property type="match status" value="1"/>
</dbReference>
<dbReference type="Proteomes" id="UP001602245">
    <property type="component" value="Unassembled WGS sequence"/>
</dbReference>
<accession>A0ABW6WJD5</accession>
<dbReference type="EMBL" id="JBIAZU010000005">
    <property type="protein sequence ID" value="MFF5293409.1"/>
    <property type="molecule type" value="Genomic_DNA"/>
</dbReference>
<dbReference type="InterPro" id="IPR035930">
    <property type="entry name" value="FomD-like_sf"/>
</dbReference>
<evidence type="ECO:0000256" key="1">
    <source>
        <dbReference type="ARBA" id="ARBA00022801"/>
    </source>
</evidence>
<organism evidence="3 4">
    <name type="scientific">Paractinoplanes globisporus</name>
    <dbReference type="NCBI Taxonomy" id="113565"/>
    <lineage>
        <taxon>Bacteria</taxon>
        <taxon>Bacillati</taxon>
        <taxon>Actinomycetota</taxon>
        <taxon>Actinomycetes</taxon>
        <taxon>Micromonosporales</taxon>
        <taxon>Micromonosporaceae</taxon>
        <taxon>Paractinoplanes</taxon>
    </lineage>
</organism>
<dbReference type="SUPFAM" id="SSF159234">
    <property type="entry name" value="FomD-like"/>
    <property type="match status" value="1"/>
</dbReference>
<dbReference type="Pfam" id="PF04167">
    <property type="entry name" value="DUF402"/>
    <property type="match status" value="1"/>
</dbReference>
<evidence type="ECO:0000313" key="3">
    <source>
        <dbReference type="EMBL" id="MFF5293409.1"/>
    </source>
</evidence>
<reference evidence="3 4" key="1">
    <citation type="submission" date="2024-10" db="EMBL/GenBank/DDBJ databases">
        <title>The Natural Products Discovery Center: Release of the First 8490 Sequenced Strains for Exploring Actinobacteria Biosynthetic Diversity.</title>
        <authorList>
            <person name="Kalkreuter E."/>
            <person name="Kautsar S.A."/>
            <person name="Yang D."/>
            <person name="Bader C.D."/>
            <person name="Teijaro C.N."/>
            <person name="Fluegel L."/>
            <person name="Davis C.M."/>
            <person name="Simpson J.R."/>
            <person name="Lauterbach L."/>
            <person name="Steele A.D."/>
            <person name="Gui C."/>
            <person name="Meng S."/>
            <person name="Li G."/>
            <person name="Viehrig K."/>
            <person name="Ye F."/>
            <person name="Su P."/>
            <person name="Kiefer A.F."/>
            <person name="Nichols A."/>
            <person name="Cepeda A.J."/>
            <person name="Yan W."/>
            <person name="Fan B."/>
            <person name="Jiang Y."/>
            <person name="Adhikari A."/>
            <person name="Zheng C.-J."/>
            <person name="Schuster L."/>
            <person name="Cowan T.M."/>
            <person name="Smanski M.J."/>
            <person name="Chevrette M.G."/>
            <person name="De Carvalho L.P.S."/>
            <person name="Shen B."/>
        </authorList>
    </citation>
    <scope>NUCLEOTIDE SEQUENCE [LARGE SCALE GENOMIC DNA]</scope>
    <source>
        <strain evidence="3 4">NPDC000087</strain>
    </source>
</reference>
<sequence>MSFAPGRTVLYRNVDGPRIACVRPCRVVSDDERGLLLWLAHGSDVIVEQTTDGRDIRDMPFAEWVRHDHKNVVETWRGPGLLKFIPPAGDHSVWFFRDDRGNFKNWYVNLEYGALRWDDDTVAGIDVIDQDLDIVVRPDRTWHWKDEDEFTERLSFPDHYWVRDEATVRAEGHRLVKIIEAGEFPFDGTWTDYQPDESWLVPLTIPGGWDRPPVKRANFGVLGFPTHAE</sequence>
<dbReference type="PANTHER" id="PTHR39159:SF1">
    <property type="entry name" value="UPF0374 PROTEIN YGAC"/>
    <property type="match status" value="1"/>
</dbReference>